<name>A0A381NQW2_9ZZZZ</name>
<dbReference type="GO" id="GO:0006412">
    <property type="term" value="P:translation"/>
    <property type="evidence" value="ECO:0007669"/>
    <property type="project" value="InterPro"/>
</dbReference>
<accession>A0A381NQW2</accession>
<dbReference type="PANTHER" id="PTHR33398:SF1">
    <property type="entry name" value="SMALL RIBOSOMAL SUBUNIT PROTEIN BS20C"/>
    <property type="match status" value="1"/>
</dbReference>
<sequence length="87" mass="9482">MPAKKAGRQQVKRAVRTRGDRTETRSAMAKALRSVESGDVAEAETAVHDALATLDRAVQKGILHKNNVNRRKSRMAAQLNKMKAASA</sequence>
<dbReference type="EMBL" id="UINC01000466">
    <property type="protein sequence ID" value="SUZ55873.1"/>
    <property type="molecule type" value="Genomic_DNA"/>
</dbReference>
<keyword evidence="4" id="KW-0689">Ribosomal protein</keyword>
<evidence type="ECO:0008006" key="8">
    <source>
        <dbReference type="Google" id="ProtNLM"/>
    </source>
</evidence>
<dbReference type="SUPFAM" id="SSF46992">
    <property type="entry name" value="Ribosomal protein S20"/>
    <property type="match status" value="1"/>
</dbReference>
<dbReference type="HAMAP" id="MF_00500">
    <property type="entry name" value="Ribosomal_bS20"/>
    <property type="match status" value="1"/>
</dbReference>
<gene>
    <name evidence="7" type="ORF">METZ01_LOCUS8727</name>
</gene>
<dbReference type="PANTHER" id="PTHR33398">
    <property type="entry name" value="30S RIBOSOMAL PROTEIN S20"/>
    <property type="match status" value="1"/>
</dbReference>
<dbReference type="InterPro" id="IPR036510">
    <property type="entry name" value="Ribosomal_bS20_sf"/>
</dbReference>
<protein>
    <recommendedName>
        <fullName evidence="8">30S ribosomal protein S20</fullName>
    </recommendedName>
</protein>
<dbReference type="GO" id="GO:0070181">
    <property type="term" value="F:small ribosomal subunit rRNA binding"/>
    <property type="evidence" value="ECO:0007669"/>
    <property type="project" value="TreeGrafter"/>
</dbReference>
<organism evidence="7">
    <name type="scientific">marine metagenome</name>
    <dbReference type="NCBI Taxonomy" id="408172"/>
    <lineage>
        <taxon>unclassified sequences</taxon>
        <taxon>metagenomes</taxon>
        <taxon>ecological metagenomes</taxon>
    </lineage>
</organism>
<proteinExistence type="inferred from homology"/>
<dbReference type="GO" id="GO:0003735">
    <property type="term" value="F:structural constituent of ribosome"/>
    <property type="evidence" value="ECO:0007669"/>
    <property type="project" value="InterPro"/>
</dbReference>
<dbReference type="Pfam" id="PF01649">
    <property type="entry name" value="Ribosomal_S20p"/>
    <property type="match status" value="1"/>
</dbReference>
<evidence type="ECO:0000313" key="7">
    <source>
        <dbReference type="EMBL" id="SUZ55873.1"/>
    </source>
</evidence>
<evidence type="ECO:0000256" key="6">
    <source>
        <dbReference type="SAM" id="MobiDB-lite"/>
    </source>
</evidence>
<comment type="similarity">
    <text evidence="1">Belongs to the bacterial ribosomal protein bS20 family.</text>
</comment>
<keyword evidence="5" id="KW-0687">Ribonucleoprotein</keyword>
<evidence type="ECO:0000256" key="4">
    <source>
        <dbReference type="ARBA" id="ARBA00022980"/>
    </source>
</evidence>
<feature type="compositionally biased region" description="Basic residues" evidence="6">
    <location>
        <begin position="1"/>
        <end position="16"/>
    </location>
</feature>
<dbReference type="InterPro" id="IPR002583">
    <property type="entry name" value="Ribosomal_bS20"/>
</dbReference>
<dbReference type="AlphaFoldDB" id="A0A381NQW2"/>
<evidence type="ECO:0000256" key="2">
    <source>
        <dbReference type="ARBA" id="ARBA00022730"/>
    </source>
</evidence>
<dbReference type="NCBIfam" id="TIGR00029">
    <property type="entry name" value="S20"/>
    <property type="match status" value="1"/>
</dbReference>
<dbReference type="GO" id="GO:0015935">
    <property type="term" value="C:small ribosomal subunit"/>
    <property type="evidence" value="ECO:0007669"/>
    <property type="project" value="TreeGrafter"/>
</dbReference>
<dbReference type="Gene3D" id="1.20.58.110">
    <property type="entry name" value="Ribosomal protein S20"/>
    <property type="match status" value="1"/>
</dbReference>
<evidence type="ECO:0000256" key="5">
    <source>
        <dbReference type="ARBA" id="ARBA00023274"/>
    </source>
</evidence>
<feature type="region of interest" description="Disordered" evidence="6">
    <location>
        <begin position="1"/>
        <end position="26"/>
    </location>
</feature>
<keyword evidence="3" id="KW-0694">RNA-binding</keyword>
<reference evidence="7" key="1">
    <citation type="submission" date="2018-05" db="EMBL/GenBank/DDBJ databases">
        <authorList>
            <person name="Lanie J.A."/>
            <person name="Ng W.-L."/>
            <person name="Kazmierczak K.M."/>
            <person name="Andrzejewski T.M."/>
            <person name="Davidsen T.M."/>
            <person name="Wayne K.J."/>
            <person name="Tettelin H."/>
            <person name="Glass J.I."/>
            <person name="Rusch D."/>
            <person name="Podicherti R."/>
            <person name="Tsui H.-C.T."/>
            <person name="Winkler M.E."/>
        </authorList>
    </citation>
    <scope>NUCLEOTIDE SEQUENCE</scope>
</reference>
<evidence type="ECO:0000256" key="3">
    <source>
        <dbReference type="ARBA" id="ARBA00022884"/>
    </source>
</evidence>
<dbReference type="GO" id="GO:0005829">
    <property type="term" value="C:cytosol"/>
    <property type="evidence" value="ECO:0007669"/>
    <property type="project" value="TreeGrafter"/>
</dbReference>
<evidence type="ECO:0000256" key="1">
    <source>
        <dbReference type="ARBA" id="ARBA00007634"/>
    </source>
</evidence>
<keyword evidence="2" id="KW-0699">rRNA-binding</keyword>